<dbReference type="PANTHER" id="PTHR42770:SF16">
    <property type="entry name" value="AMINO ACID PERMEASE"/>
    <property type="match status" value="1"/>
</dbReference>
<feature type="transmembrane region" description="Helical" evidence="7">
    <location>
        <begin position="43"/>
        <end position="66"/>
    </location>
</feature>
<reference evidence="8" key="1">
    <citation type="submission" date="2021-03" db="EMBL/GenBank/DDBJ databases">
        <title>Agromyces archimandritus sp. nov., isolated from the cockroach Archimandrita tessellata.</title>
        <authorList>
            <person name="Guzman J."/>
            <person name="Ortuzar M."/>
            <person name="Poehlein A."/>
            <person name="Daniel R."/>
            <person name="Trujillo M."/>
            <person name="Vilcinskas A."/>
        </authorList>
    </citation>
    <scope>NUCLEOTIDE SEQUENCE</scope>
    <source>
        <strain evidence="8">G127AT</strain>
    </source>
</reference>
<evidence type="ECO:0000256" key="7">
    <source>
        <dbReference type="SAM" id="Phobius"/>
    </source>
</evidence>
<feature type="transmembrane region" description="Helical" evidence="7">
    <location>
        <begin position="72"/>
        <end position="89"/>
    </location>
</feature>
<evidence type="ECO:0000256" key="1">
    <source>
        <dbReference type="ARBA" id="ARBA00004651"/>
    </source>
</evidence>
<dbReference type="RefSeq" id="WP_210900914.1">
    <property type="nucleotide sequence ID" value="NZ_CP071696.1"/>
</dbReference>
<dbReference type="AlphaFoldDB" id="A0A975IPK5"/>
<dbReference type="KEGG" id="aarc:G127AT_05650"/>
<evidence type="ECO:0000256" key="6">
    <source>
        <dbReference type="SAM" id="MobiDB-lite"/>
    </source>
</evidence>
<accession>A0A975IPK5</accession>
<dbReference type="EMBL" id="CP071696">
    <property type="protein sequence ID" value="QTX05690.1"/>
    <property type="molecule type" value="Genomic_DNA"/>
</dbReference>
<feature type="transmembrane region" description="Helical" evidence="7">
    <location>
        <begin position="178"/>
        <end position="198"/>
    </location>
</feature>
<keyword evidence="5 7" id="KW-0472">Membrane</keyword>
<protein>
    <submittedName>
        <fullName evidence="8">APC family permease</fullName>
    </submittedName>
</protein>
<feature type="transmembrane region" description="Helical" evidence="7">
    <location>
        <begin position="355"/>
        <end position="374"/>
    </location>
</feature>
<keyword evidence="9" id="KW-1185">Reference proteome</keyword>
<feature type="transmembrane region" description="Helical" evidence="7">
    <location>
        <begin position="258"/>
        <end position="278"/>
    </location>
</feature>
<sequence length="478" mass="51115">MTHAPHPSHGRPAHDPDPERASAELEDLGYTQELRRSMSLTDVVVYGLIYMVPMAPLAVFGIIYNFSHGMPALVYLVAAFAMVFSALSYKEMAKRFPIAGSVYSYVRLGLNRFVGFIAGWAILLDYLLLPALLSVFAAAAMTSIVPAIPEFVWVIVFVVLAAAINLRGIKLTAGMNMVFLGIQLVVLAVFVVGAVIAVAQGRGAFSLDPVFQPSEFSWGIVFGAIPIAALSFIGFDAISTLNEEAKGGGATVSRATMIVLVVVTFLFVVQVYLASIFVPTGTQFESGDATNNAFYHIAGSIIGDWFEILITLTSALVAIFANSIASQATSSRLVFSMARDRQLPRFLSKVSKRRVPQNALLLIAGLSLVIGIAGTAQQELLTTLVTFGALTAYILLNVTVIAHFGIKERSRRVFLHWISPVIGTLVLGYALWSANDTAKIIGVGWLVIGAVIAAVQQSRSRKADTAAASAEAGRPTGN</sequence>
<dbReference type="InterPro" id="IPR050367">
    <property type="entry name" value="APC_superfamily"/>
</dbReference>
<feature type="transmembrane region" description="Helical" evidence="7">
    <location>
        <begin position="380"/>
        <end position="406"/>
    </location>
</feature>
<gene>
    <name evidence="8" type="ORF">G127AT_05650</name>
</gene>
<evidence type="ECO:0000313" key="8">
    <source>
        <dbReference type="EMBL" id="QTX05690.1"/>
    </source>
</evidence>
<feature type="transmembrane region" description="Helical" evidence="7">
    <location>
        <begin position="413"/>
        <end position="432"/>
    </location>
</feature>
<feature type="transmembrane region" description="Helical" evidence="7">
    <location>
        <begin position="438"/>
        <end position="455"/>
    </location>
</feature>
<organism evidence="8 9">
    <name type="scientific">Agromyces archimandritae</name>
    <dbReference type="NCBI Taxonomy" id="2781962"/>
    <lineage>
        <taxon>Bacteria</taxon>
        <taxon>Bacillati</taxon>
        <taxon>Actinomycetota</taxon>
        <taxon>Actinomycetes</taxon>
        <taxon>Micrococcales</taxon>
        <taxon>Microbacteriaceae</taxon>
        <taxon>Agromyces</taxon>
    </lineage>
</organism>
<dbReference type="Proteomes" id="UP000671914">
    <property type="component" value="Chromosome"/>
</dbReference>
<dbReference type="InterPro" id="IPR002293">
    <property type="entry name" value="AA/rel_permease1"/>
</dbReference>
<dbReference type="GO" id="GO:0005886">
    <property type="term" value="C:plasma membrane"/>
    <property type="evidence" value="ECO:0007669"/>
    <property type="project" value="UniProtKB-SubCell"/>
</dbReference>
<dbReference type="Gene3D" id="1.20.1740.10">
    <property type="entry name" value="Amino acid/polyamine transporter I"/>
    <property type="match status" value="1"/>
</dbReference>
<keyword evidence="4 7" id="KW-1133">Transmembrane helix</keyword>
<dbReference type="Pfam" id="PF13520">
    <property type="entry name" value="AA_permease_2"/>
    <property type="match status" value="1"/>
</dbReference>
<feature type="region of interest" description="Disordered" evidence="6">
    <location>
        <begin position="1"/>
        <end position="20"/>
    </location>
</feature>
<feature type="transmembrane region" description="Helical" evidence="7">
    <location>
        <begin position="135"/>
        <end position="166"/>
    </location>
</feature>
<feature type="compositionally biased region" description="Basic residues" evidence="6">
    <location>
        <begin position="1"/>
        <end position="11"/>
    </location>
</feature>
<comment type="subcellular location">
    <subcellularLocation>
        <location evidence="1">Cell membrane</location>
        <topology evidence="1">Multi-pass membrane protein</topology>
    </subcellularLocation>
</comment>
<proteinExistence type="predicted"/>
<keyword evidence="2" id="KW-1003">Cell membrane</keyword>
<keyword evidence="3 7" id="KW-0812">Transmembrane</keyword>
<evidence type="ECO:0000256" key="3">
    <source>
        <dbReference type="ARBA" id="ARBA00022692"/>
    </source>
</evidence>
<evidence type="ECO:0000256" key="5">
    <source>
        <dbReference type="ARBA" id="ARBA00023136"/>
    </source>
</evidence>
<dbReference type="PIRSF" id="PIRSF006060">
    <property type="entry name" value="AA_transporter"/>
    <property type="match status" value="1"/>
</dbReference>
<feature type="transmembrane region" description="Helical" evidence="7">
    <location>
        <begin position="308"/>
        <end position="335"/>
    </location>
</feature>
<dbReference type="GO" id="GO:0022857">
    <property type="term" value="F:transmembrane transporter activity"/>
    <property type="evidence" value="ECO:0007669"/>
    <property type="project" value="InterPro"/>
</dbReference>
<feature type="transmembrane region" description="Helical" evidence="7">
    <location>
        <begin position="218"/>
        <end position="238"/>
    </location>
</feature>
<name>A0A975IPK5_9MICO</name>
<dbReference type="PANTHER" id="PTHR42770">
    <property type="entry name" value="AMINO ACID TRANSPORTER-RELATED"/>
    <property type="match status" value="1"/>
</dbReference>
<evidence type="ECO:0000313" key="9">
    <source>
        <dbReference type="Proteomes" id="UP000671914"/>
    </source>
</evidence>
<evidence type="ECO:0000256" key="2">
    <source>
        <dbReference type="ARBA" id="ARBA00022475"/>
    </source>
</evidence>
<feature type="transmembrane region" description="Helical" evidence="7">
    <location>
        <begin position="110"/>
        <end position="129"/>
    </location>
</feature>
<evidence type="ECO:0000256" key="4">
    <source>
        <dbReference type="ARBA" id="ARBA00022989"/>
    </source>
</evidence>